<comment type="caution">
    <text evidence="1">The sequence shown here is derived from an EMBL/GenBank/DDBJ whole genome shotgun (WGS) entry which is preliminary data.</text>
</comment>
<evidence type="ECO:0000313" key="1">
    <source>
        <dbReference type="EMBL" id="KKM73235.1"/>
    </source>
</evidence>
<proteinExistence type="predicted"/>
<protein>
    <submittedName>
        <fullName evidence="1">Uncharacterized protein</fullName>
    </submittedName>
</protein>
<sequence length="925" mass="105206">YDREGNPKRNFLGSRSLVPFDTVYNTLARILSNKLFYGEDSLQQMITEIENYIPSAPFLQDVVTKLRHEAKNDNSKIPYQFQKAMVKHKVNMFYLGFSYRKAKSGDRRRFFIFPIDSNSVYNGKVIANNWLSNFRMTEFITIDNELGDDTITEKDYNRLRLKANSRAVAVQQAYDKYNNAITDNEMPLLERELNELKIDLFNKIADGLELVGIIPQDAVIDDIIDGRLLFFGRNVGVEAIFKTAAITGASGQYMRLISNIGKSRDKSISLNNPFGHQFIEGLSEHEGKYNAIDYSNSFKDQTGKSIHTYSSFKYNVERALKLIENPYIDKEEKTKLLDQLEKVPFISSSGWLEQIKRGDLNSTNFRIKYADAIVNFNKPGTGVKVKDSPIADIELYKLGLFMNRGLDNRSTTYVYPTLSDGGTIMEVSALVEEIILDENNVIGLGTLDKLYRAIVEPEVNRIRDFQKTGISSLKNYDKGADKFLFLSRLNDPALNIFEDGKLKDKFTEEDLDNIYEVINYYVTNLIDHKVDEWINYGILESSNARIASEPIIYEKKDLITGKEIDNLVKWTNKGYTIESAEGINRALVESDYNIEDVIYVFETDDIGSLSSSSANAAARMYGLNNGHKGLKDKTYGLSLLPDPDESNEPIKTKNELIDEIKKLARVAEANPDKVFLLNLQGYPSPRQNYAGYNGYNLAEIFANVKLPRNIAIKEGFSKLMSSASDNLKKVTKEELDARHEKGKLSVYKDHRLHFVDESYYTETFGENGDVKLNKPYYVAASYVINYMIANANIHQLFIGDPALYYTESKKEEADILDHVKATFDNISKRLAGDRAPGEFLAGSFNPKETYNQLILPDRIFASEASEFLKDLGYDYGSINGTDAQEFTTLKEDLYVRYKTGMISKALYDALYHPEKGIISKELQKT</sequence>
<organism evidence="1">
    <name type="scientific">marine sediment metagenome</name>
    <dbReference type="NCBI Taxonomy" id="412755"/>
    <lineage>
        <taxon>unclassified sequences</taxon>
        <taxon>metagenomes</taxon>
        <taxon>ecological metagenomes</taxon>
    </lineage>
</organism>
<dbReference type="AlphaFoldDB" id="A0A0F9M974"/>
<gene>
    <name evidence="1" type="ORF">LCGC14_1412540</name>
</gene>
<feature type="non-terminal residue" evidence="1">
    <location>
        <position position="1"/>
    </location>
</feature>
<accession>A0A0F9M974</accession>
<dbReference type="EMBL" id="LAZR01009334">
    <property type="protein sequence ID" value="KKM73235.1"/>
    <property type="molecule type" value="Genomic_DNA"/>
</dbReference>
<name>A0A0F9M974_9ZZZZ</name>
<reference evidence="1" key="1">
    <citation type="journal article" date="2015" name="Nature">
        <title>Complex archaea that bridge the gap between prokaryotes and eukaryotes.</title>
        <authorList>
            <person name="Spang A."/>
            <person name="Saw J.H."/>
            <person name="Jorgensen S.L."/>
            <person name="Zaremba-Niedzwiedzka K."/>
            <person name="Martijn J."/>
            <person name="Lind A.E."/>
            <person name="van Eijk R."/>
            <person name="Schleper C."/>
            <person name="Guy L."/>
            <person name="Ettema T.J."/>
        </authorList>
    </citation>
    <scope>NUCLEOTIDE SEQUENCE</scope>
</reference>